<dbReference type="AlphaFoldDB" id="A0A6F8XY23"/>
<keyword evidence="8 10" id="KW-0472">Membrane</keyword>
<evidence type="ECO:0000256" key="5">
    <source>
        <dbReference type="ARBA" id="ARBA00022989"/>
    </source>
</evidence>
<dbReference type="RefSeq" id="WP_173038406.1">
    <property type="nucleotide sequence ID" value="NZ_AP022870.1"/>
</dbReference>
<keyword evidence="6 10" id="KW-0915">Sodium</keyword>
<keyword evidence="4 10" id="KW-0812">Transmembrane</keyword>
<feature type="transmembrane region" description="Helical" evidence="10">
    <location>
        <begin position="83"/>
        <end position="102"/>
    </location>
</feature>
<reference evidence="12 13" key="1">
    <citation type="submission" date="2020-03" db="EMBL/GenBank/DDBJ databases">
        <title>Whole genome shotgun sequence of Phytohabitans flavus NBRC 107702.</title>
        <authorList>
            <person name="Komaki H."/>
            <person name="Tamura T."/>
        </authorList>
    </citation>
    <scope>NUCLEOTIDE SEQUENCE [LARGE SCALE GENOMIC DNA]</scope>
    <source>
        <strain evidence="12 13">NBRC 107702</strain>
    </source>
</reference>
<comment type="similarity">
    <text evidence="10">Belongs to the monovalent cation:proton antiporter 1 (CPA1) transporter (TC 2.A.36) family.</text>
</comment>
<evidence type="ECO:0000256" key="4">
    <source>
        <dbReference type="ARBA" id="ARBA00022692"/>
    </source>
</evidence>
<evidence type="ECO:0000256" key="2">
    <source>
        <dbReference type="ARBA" id="ARBA00022448"/>
    </source>
</evidence>
<dbReference type="InterPro" id="IPR006153">
    <property type="entry name" value="Cation/H_exchanger_TM"/>
</dbReference>
<evidence type="ECO:0000256" key="7">
    <source>
        <dbReference type="ARBA" id="ARBA00023065"/>
    </source>
</evidence>
<comment type="subcellular location">
    <subcellularLocation>
        <location evidence="1 10">Cell membrane</location>
        <topology evidence="1 10">Multi-pass membrane protein</topology>
    </subcellularLocation>
</comment>
<organism evidence="12 13">
    <name type="scientific">Phytohabitans flavus</name>
    <dbReference type="NCBI Taxonomy" id="1076124"/>
    <lineage>
        <taxon>Bacteria</taxon>
        <taxon>Bacillati</taxon>
        <taxon>Actinomycetota</taxon>
        <taxon>Actinomycetes</taxon>
        <taxon>Micromonosporales</taxon>
        <taxon>Micromonosporaceae</taxon>
    </lineage>
</organism>
<feature type="domain" description="Cation/H+ exchanger transmembrane" evidence="11">
    <location>
        <begin position="13"/>
        <end position="400"/>
    </location>
</feature>
<feature type="transmembrane region" description="Helical" evidence="10">
    <location>
        <begin position="24"/>
        <end position="42"/>
    </location>
</feature>
<keyword evidence="7 10" id="KW-0406">Ion transport</keyword>
<dbReference type="GO" id="GO:0098719">
    <property type="term" value="P:sodium ion import across plasma membrane"/>
    <property type="evidence" value="ECO:0007669"/>
    <property type="project" value="TreeGrafter"/>
</dbReference>
<keyword evidence="3 10" id="KW-1003">Cell membrane</keyword>
<keyword evidence="2 10" id="KW-0813">Transport</keyword>
<dbReference type="InterPro" id="IPR004705">
    <property type="entry name" value="Cation/H_exchanger_CPA1_bac"/>
</dbReference>
<protein>
    <submittedName>
        <fullName evidence="12">Na+/H+ antiporter</fullName>
    </submittedName>
</protein>
<dbReference type="Pfam" id="PF00999">
    <property type="entry name" value="Na_H_Exchanger"/>
    <property type="match status" value="1"/>
</dbReference>
<feature type="transmembrane region" description="Helical" evidence="10">
    <location>
        <begin position="345"/>
        <end position="363"/>
    </location>
</feature>
<keyword evidence="9 10" id="KW-0739">Sodium transport</keyword>
<evidence type="ECO:0000256" key="6">
    <source>
        <dbReference type="ARBA" id="ARBA00023053"/>
    </source>
</evidence>
<dbReference type="GO" id="GO:0015386">
    <property type="term" value="F:potassium:proton antiporter activity"/>
    <property type="evidence" value="ECO:0007669"/>
    <property type="project" value="TreeGrafter"/>
</dbReference>
<dbReference type="GO" id="GO:0051453">
    <property type="term" value="P:regulation of intracellular pH"/>
    <property type="evidence" value="ECO:0007669"/>
    <property type="project" value="TreeGrafter"/>
</dbReference>
<feature type="transmembrane region" description="Helical" evidence="10">
    <location>
        <begin position="182"/>
        <end position="203"/>
    </location>
</feature>
<sequence>MDGLGEIIALVGISVIGTAFARKLGLLAPIVLVIAGLGLSFLPFAPEVHLEPEMVLIGILPPLLYVAAIEMSVPAFRFNLRPILLLAIGLVIFTAFAVGTVLHLLLPAVPYALCVALGAVVAPPDAVAATAVARRIGLPRRLVTILEGESLVNDATALVLLRVSVSAATGAAVGFMDVTVDVALAAGGGILIGGAAALVIAYLHRRIKEPLVDTALSLLTPFVIVLPAEAVHASGVVAVVVAGLYIGHRMPTLMSAASRLQTDGFWRIARFLLEGMVFLLVGLQLREIVRDLDTPWTEVVWVTAAVVLTLLVARFAWVFPATYAARLVPKMRQRDPSPTLSMPTVISWAGMRGVVTLAAALALPETSEVAYPRELFVWLAFAVIVVTLVLQGATLPWVARRLRVPPDDPTQDTLVEAATQNAASRAARDRLEALADGAPAATVERLREVAEHRVNKAWERLGGATETPSQAYGRLRREMIDAEREVFRNARDEGRIPEEVLRRAQRDLDLEESLLLRTTED</sequence>
<dbReference type="GO" id="GO:0005886">
    <property type="term" value="C:plasma membrane"/>
    <property type="evidence" value="ECO:0007669"/>
    <property type="project" value="UniProtKB-SubCell"/>
</dbReference>
<dbReference type="Gene3D" id="6.10.140.1330">
    <property type="match status" value="1"/>
</dbReference>
<evidence type="ECO:0000313" key="12">
    <source>
        <dbReference type="EMBL" id="BCB78713.1"/>
    </source>
</evidence>
<evidence type="ECO:0000256" key="9">
    <source>
        <dbReference type="ARBA" id="ARBA00023201"/>
    </source>
</evidence>
<evidence type="ECO:0000256" key="1">
    <source>
        <dbReference type="ARBA" id="ARBA00004651"/>
    </source>
</evidence>
<comment type="caution">
    <text evidence="10">Lacks conserved residue(s) required for the propagation of feature annotation.</text>
</comment>
<dbReference type="EMBL" id="AP022870">
    <property type="protein sequence ID" value="BCB78713.1"/>
    <property type="molecule type" value="Genomic_DNA"/>
</dbReference>
<proteinExistence type="inferred from homology"/>
<name>A0A6F8XY23_9ACTN</name>
<gene>
    <name evidence="12" type="ORF">Pflav_051230</name>
</gene>
<keyword evidence="10" id="KW-0050">Antiport</keyword>
<reference evidence="12 13" key="2">
    <citation type="submission" date="2020-03" db="EMBL/GenBank/DDBJ databases">
        <authorList>
            <person name="Ichikawa N."/>
            <person name="Kimura A."/>
            <person name="Kitahashi Y."/>
            <person name="Uohara A."/>
        </authorList>
    </citation>
    <scope>NUCLEOTIDE SEQUENCE [LARGE SCALE GENOMIC DNA]</scope>
    <source>
        <strain evidence="12 13">NBRC 107702</strain>
    </source>
</reference>
<feature type="transmembrane region" description="Helical" evidence="10">
    <location>
        <begin position="54"/>
        <end position="76"/>
    </location>
</feature>
<feature type="transmembrane region" description="Helical" evidence="10">
    <location>
        <begin position="375"/>
        <end position="399"/>
    </location>
</feature>
<comment type="function">
    <text evidence="10">Na(+)/H(+) antiporter that extrudes sodium in exchange for external protons.</text>
</comment>
<feature type="transmembrane region" description="Helical" evidence="10">
    <location>
        <begin position="108"/>
        <end position="134"/>
    </location>
</feature>
<evidence type="ECO:0000256" key="8">
    <source>
        <dbReference type="ARBA" id="ARBA00023136"/>
    </source>
</evidence>
<dbReference type="KEGG" id="pfla:Pflav_051230"/>
<dbReference type="NCBIfam" id="TIGR00831">
    <property type="entry name" value="a_cpa1"/>
    <property type="match status" value="1"/>
</dbReference>
<feature type="transmembrane region" description="Helical" evidence="10">
    <location>
        <begin position="299"/>
        <end position="325"/>
    </location>
</feature>
<evidence type="ECO:0000256" key="10">
    <source>
        <dbReference type="RuleBase" id="RU366002"/>
    </source>
</evidence>
<feature type="transmembrane region" description="Helical" evidence="10">
    <location>
        <begin position="268"/>
        <end position="287"/>
    </location>
</feature>
<dbReference type="Proteomes" id="UP000502508">
    <property type="component" value="Chromosome"/>
</dbReference>
<keyword evidence="13" id="KW-1185">Reference proteome</keyword>
<evidence type="ECO:0000256" key="3">
    <source>
        <dbReference type="ARBA" id="ARBA00022475"/>
    </source>
</evidence>
<evidence type="ECO:0000259" key="11">
    <source>
        <dbReference type="Pfam" id="PF00999"/>
    </source>
</evidence>
<evidence type="ECO:0000313" key="13">
    <source>
        <dbReference type="Proteomes" id="UP000502508"/>
    </source>
</evidence>
<feature type="transmembrane region" description="Helical" evidence="10">
    <location>
        <begin position="215"/>
        <end position="248"/>
    </location>
</feature>
<keyword evidence="5 10" id="KW-1133">Transmembrane helix</keyword>
<accession>A0A6F8XY23</accession>
<dbReference type="InterPro" id="IPR018422">
    <property type="entry name" value="Cation/H_exchanger_CPA1"/>
</dbReference>
<dbReference type="PANTHER" id="PTHR10110:SF86">
    <property type="entry name" value="SODIUM_HYDROGEN EXCHANGER 7"/>
    <property type="match status" value="1"/>
</dbReference>
<dbReference type="GO" id="GO:0015385">
    <property type="term" value="F:sodium:proton antiporter activity"/>
    <property type="evidence" value="ECO:0007669"/>
    <property type="project" value="InterPro"/>
</dbReference>
<dbReference type="PANTHER" id="PTHR10110">
    <property type="entry name" value="SODIUM/HYDROGEN EXCHANGER"/>
    <property type="match status" value="1"/>
</dbReference>